<feature type="region of interest" description="Disordered" evidence="1">
    <location>
        <begin position="54"/>
        <end position="254"/>
    </location>
</feature>
<feature type="compositionally biased region" description="Low complexity" evidence="1">
    <location>
        <begin position="237"/>
        <end position="247"/>
    </location>
</feature>
<feature type="compositionally biased region" description="Basic residues" evidence="1">
    <location>
        <begin position="97"/>
        <end position="108"/>
    </location>
</feature>
<feature type="compositionally biased region" description="Basic and acidic residues" evidence="1">
    <location>
        <begin position="218"/>
        <end position="229"/>
    </location>
</feature>
<protein>
    <submittedName>
        <fullName evidence="3">Translation initiation factor IF-2-like</fullName>
    </submittedName>
</protein>
<accession>A0ABM2XP53</accession>
<organism evidence="2 3">
    <name type="scientific">Mesocricetus auratus</name>
    <name type="common">Golden hamster</name>
    <dbReference type="NCBI Taxonomy" id="10036"/>
    <lineage>
        <taxon>Eukaryota</taxon>
        <taxon>Metazoa</taxon>
        <taxon>Chordata</taxon>
        <taxon>Craniata</taxon>
        <taxon>Vertebrata</taxon>
        <taxon>Euteleostomi</taxon>
        <taxon>Mammalia</taxon>
        <taxon>Eutheria</taxon>
        <taxon>Euarchontoglires</taxon>
        <taxon>Glires</taxon>
        <taxon>Rodentia</taxon>
        <taxon>Myomorpha</taxon>
        <taxon>Muroidea</taxon>
        <taxon>Cricetidae</taxon>
        <taxon>Cricetinae</taxon>
        <taxon>Mesocricetus</taxon>
    </lineage>
</organism>
<dbReference type="Proteomes" id="UP000886700">
    <property type="component" value="Unplaced"/>
</dbReference>
<gene>
    <name evidence="3" type="primary">LOC121141093</name>
</gene>
<reference evidence="3" key="1">
    <citation type="submission" date="2025-08" db="UniProtKB">
        <authorList>
            <consortium name="RefSeq"/>
        </authorList>
    </citation>
    <scope>IDENTIFICATION</scope>
    <source>
        <tissue evidence="3">Liver</tissue>
    </source>
</reference>
<dbReference type="GeneID" id="121141093"/>
<name>A0ABM2XP53_MESAU</name>
<feature type="compositionally biased region" description="Gly residues" evidence="1">
    <location>
        <begin position="191"/>
        <end position="200"/>
    </location>
</feature>
<feature type="region of interest" description="Disordered" evidence="1">
    <location>
        <begin position="1"/>
        <end position="42"/>
    </location>
</feature>
<evidence type="ECO:0000313" key="3">
    <source>
        <dbReference type="RefSeq" id="XP_040603878.1"/>
    </source>
</evidence>
<evidence type="ECO:0000256" key="1">
    <source>
        <dbReference type="SAM" id="MobiDB-lite"/>
    </source>
</evidence>
<feature type="compositionally biased region" description="Basic and acidic residues" evidence="1">
    <location>
        <begin position="69"/>
        <end position="80"/>
    </location>
</feature>
<feature type="compositionally biased region" description="Polar residues" evidence="1">
    <location>
        <begin position="8"/>
        <end position="17"/>
    </location>
</feature>
<dbReference type="RefSeq" id="XP_040603878.1">
    <property type="nucleotide sequence ID" value="XM_040747944.1"/>
</dbReference>
<evidence type="ECO:0000313" key="2">
    <source>
        <dbReference type="Proteomes" id="UP000886700"/>
    </source>
</evidence>
<proteinExistence type="predicted"/>
<sequence>MRLLCSELHSQPFSDQGSRLPIKVSSVSEKANKDTPHTPWTPVPLIRSQRVEATAKWKEQSTDVNYEINPEHRQLEERPKQHYPKPSHRDRQARTISRPRRRRRRWRLRPACTFTGRAFGPAQESATGCQGRGAAADPEAAGSRGGAPHSADARVPPRSMTARPSPGRVTEPVAAGAGGRGPGTEIPAPSAGGGGGGGGDDSTPAARTVTDAVTAAHVTRDGRLRESRDQAAPLPQAARGLPACLLLARRRPRS</sequence>
<feature type="compositionally biased region" description="Low complexity" evidence="1">
    <location>
        <begin position="203"/>
        <end position="217"/>
    </location>
</feature>
<keyword evidence="2" id="KW-1185">Reference proteome</keyword>